<evidence type="ECO:0000313" key="1">
    <source>
        <dbReference type="EMBL" id="CAH1782746.1"/>
    </source>
</evidence>
<evidence type="ECO:0008006" key="3">
    <source>
        <dbReference type="Google" id="ProtNLM"/>
    </source>
</evidence>
<protein>
    <recommendedName>
        <fullName evidence="3">DDE Tnp4 domain-containing protein</fullName>
    </recommendedName>
</protein>
<evidence type="ECO:0000313" key="2">
    <source>
        <dbReference type="Proteomes" id="UP000749559"/>
    </source>
</evidence>
<keyword evidence="2" id="KW-1185">Reference proteome</keyword>
<dbReference type="EMBL" id="CAIIXF020000005">
    <property type="protein sequence ID" value="CAH1782746.1"/>
    <property type="molecule type" value="Genomic_DNA"/>
</dbReference>
<accession>A0A8S4NPA4</accession>
<reference evidence="1" key="1">
    <citation type="submission" date="2022-03" db="EMBL/GenBank/DDBJ databases">
        <authorList>
            <person name="Martin C."/>
        </authorList>
    </citation>
    <scope>NUCLEOTIDE SEQUENCE</scope>
</reference>
<name>A0A8S4NPA4_OWEFU</name>
<sequence>MAASKLAQILFLEEFMESLSSSSESPDSSDDEEIVMLMAILRRDIPKVITFCEIVNRFDKLEFRRHFRIERESYNELCRRLEPHLSAWHVQAGEGGRGRRQRLSTEKKVLIGLWYFANKETIRSLAIKLGVANLKVHDIIQEFVASVMIIKDEVIHWPSQDDMNEADEAFRAFRGIPGIIGATDGTHTPIPKPSGTGADYINRKGFFHVTSSFLAMQHIPYLRSLSHLIGTLAI</sequence>
<dbReference type="OrthoDB" id="5983017at2759"/>
<dbReference type="Proteomes" id="UP000749559">
    <property type="component" value="Unassembled WGS sequence"/>
</dbReference>
<proteinExistence type="predicted"/>
<dbReference type="AlphaFoldDB" id="A0A8S4NPA4"/>
<organism evidence="1 2">
    <name type="scientific">Owenia fusiformis</name>
    <name type="common">Polychaete worm</name>
    <dbReference type="NCBI Taxonomy" id="6347"/>
    <lineage>
        <taxon>Eukaryota</taxon>
        <taxon>Metazoa</taxon>
        <taxon>Spiralia</taxon>
        <taxon>Lophotrochozoa</taxon>
        <taxon>Annelida</taxon>
        <taxon>Polychaeta</taxon>
        <taxon>Sedentaria</taxon>
        <taxon>Canalipalpata</taxon>
        <taxon>Sabellida</taxon>
        <taxon>Oweniida</taxon>
        <taxon>Oweniidae</taxon>
        <taxon>Owenia</taxon>
    </lineage>
</organism>
<gene>
    <name evidence="1" type="ORF">OFUS_LOCUS9160</name>
</gene>
<comment type="caution">
    <text evidence="1">The sequence shown here is derived from an EMBL/GenBank/DDBJ whole genome shotgun (WGS) entry which is preliminary data.</text>
</comment>